<proteinExistence type="predicted"/>
<dbReference type="VEuPathDB" id="TriTrypDB:TM35_000054790"/>
<reference evidence="1 2" key="1">
    <citation type="submission" date="2017-03" db="EMBL/GenBank/DDBJ databases">
        <title>An alternative strategy for trypanosome survival in the mammalian bloodstream revealed through genome and transcriptome analysis of the ubiquitous bovine parasite Trypanosoma (Megatrypanum) theileri.</title>
        <authorList>
            <person name="Kelly S."/>
            <person name="Ivens A."/>
            <person name="Mott A."/>
            <person name="O'Neill E."/>
            <person name="Emms D."/>
            <person name="Macleod O."/>
            <person name="Voorheis P."/>
            <person name="Matthews J."/>
            <person name="Matthews K."/>
            <person name="Carrington M."/>
        </authorList>
    </citation>
    <scope>NUCLEOTIDE SEQUENCE [LARGE SCALE GENOMIC DNA]</scope>
    <source>
        <strain evidence="1">Edinburgh</strain>
    </source>
</reference>
<comment type="caution">
    <text evidence="1">The sequence shown here is derived from an EMBL/GenBank/DDBJ whole genome shotgun (WGS) entry which is preliminary data.</text>
</comment>
<name>A0A1X0P5G0_9TRYP</name>
<dbReference type="AlphaFoldDB" id="A0A1X0P5G0"/>
<accession>A0A1X0P5G0</accession>
<dbReference type="GeneID" id="39982914"/>
<organism evidence="1 2">
    <name type="scientific">Trypanosoma theileri</name>
    <dbReference type="NCBI Taxonomy" id="67003"/>
    <lineage>
        <taxon>Eukaryota</taxon>
        <taxon>Discoba</taxon>
        <taxon>Euglenozoa</taxon>
        <taxon>Kinetoplastea</taxon>
        <taxon>Metakinetoplastina</taxon>
        <taxon>Trypanosomatida</taxon>
        <taxon>Trypanosomatidae</taxon>
        <taxon>Trypanosoma</taxon>
    </lineage>
</organism>
<dbReference type="Proteomes" id="UP000192257">
    <property type="component" value="Unassembled WGS sequence"/>
</dbReference>
<evidence type="ECO:0000313" key="1">
    <source>
        <dbReference type="EMBL" id="ORC91883.1"/>
    </source>
</evidence>
<evidence type="ECO:0000313" key="2">
    <source>
        <dbReference type="Proteomes" id="UP000192257"/>
    </source>
</evidence>
<sequence>MRAVPSRRPAYPLPSPREKPNILHTLLWWGRRWGSNKPKYLWGEMFCLDFTVFLFCISHGFPFHTTHGGSGTPQHHHSGICLYHEGVVNPSLCSFCSWRRVPPSKRCRWMDTPCHEGNGEGSSLRNTFQTHLTQR</sequence>
<protein>
    <submittedName>
        <fullName evidence="1">Uncharacterized protein</fullName>
    </submittedName>
</protein>
<dbReference type="RefSeq" id="XP_028885949.1">
    <property type="nucleotide sequence ID" value="XM_029023134.1"/>
</dbReference>
<dbReference type="EMBL" id="NBCO01000005">
    <property type="protein sequence ID" value="ORC91883.1"/>
    <property type="molecule type" value="Genomic_DNA"/>
</dbReference>
<keyword evidence="2" id="KW-1185">Reference proteome</keyword>
<gene>
    <name evidence="1" type="ORF">TM35_000054790</name>
</gene>